<keyword evidence="2" id="KW-1185">Reference proteome</keyword>
<evidence type="ECO:0000313" key="1">
    <source>
        <dbReference type="EMBL" id="MBJ7542613.1"/>
    </source>
</evidence>
<dbReference type="EMBL" id="JAEMUK010000008">
    <property type="protein sequence ID" value="MBJ7542613.1"/>
    <property type="molecule type" value="Genomic_DNA"/>
</dbReference>
<name>A0A8I1G8Q0_9HYPH</name>
<protein>
    <submittedName>
        <fullName evidence="1">TIGR02281 family clan AA aspartic protease</fullName>
        <ecNumber evidence="1">3.4.23.-</ecNumber>
    </submittedName>
</protein>
<comment type="caution">
    <text evidence="1">The sequence shown here is derived from an EMBL/GenBank/DDBJ whole genome shotgun (WGS) entry which is preliminary data.</text>
</comment>
<evidence type="ECO:0000313" key="2">
    <source>
        <dbReference type="Proteomes" id="UP000623250"/>
    </source>
</evidence>
<organism evidence="1 2">
    <name type="scientific">Rhodomicrobium udaipurense</name>
    <dbReference type="NCBI Taxonomy" id="1202716"/>
    <lineage>
        <taxon>Bacteria</taxon>
        <taxon>Pseudomonadati</taxon>
        <taxon>Pseudomonadota</taxon>
        <taxon>Alphaproteobacteria</taxon>
        <taxon>Hyphomicrobiales</taxon>
        <taxon>Hyphomicrobiaceae</taxon>
        <taxon>Rhodomicrobium</taxon>
    </lineage>
</organism>
<reference evidence="1 2" key="1">
    <citation type="submission" date="2020-12" db="EMBL/GenBank/DDBJ databases">
        <title>Revised draft genomes of Rhodomicrobium vannielii ATCC 17100 and Rhodomicrobium udaipurense JA643.</title>
        <authorList>
            <person name="Conners E.M."/>
            <person name="Davenport E.J."/>
            <person name="Bose A."/>
        </authorList>
    </citation>
    <scope>NUCLEOTIDE SEQUENCE [LARGE SCALE GENOMIC DNA]</scope>
    <source>
        <strain evidence="1 2">JA643</strain>
    </source>
</reference>
<sequence>MESRSFQRLIAKELLVWSVALVGAYATFHSFEPLYERVRQAATDAGFSHLFSFEQTSPGVSRFNTRVLTASSLPLRGTINAGQTDQASTARKVVLSANDYGHFHAMAAIRGQQVEFMTDTGATYVALSYETAQKLGLQPQSLRFNGRSTTANGVARVASVTLDQVRIGDITVRDVQAVVAEPGRMAQNLLGMSFIKQLSGFELNGSKLTMIE</sequence>
<dbReference type="InterPro" id="IPR034122">
    <property type="entry name" value="Retropepsin-like_bacterial"/>
</dbReference>
<proteinExistence type="predicted"/>
<dbReference type="AlphaFoldDB" id="A0A8I1G8Q0"/>
<dbReference type="InterPro" id="IPR011969">
    <property type="entry name" value="Clan_AA_Asp_peptidase_C"/>
</dbReference>
<dbReference type="Pfam" id="PF13650">
    <property type="entry name" value="Asp_protease_2"/>
    <property type="match status" value="1"/>
</dbReference>
<gene>
    <name evidence="1" type="ORF">JDN41_03475</name>
</gene>
<dbReference type="SUPFAM" id="SSF50630">
    <property type="entry name" value="Acid proteases"/>
    <property type="match status" value="1"/>
</dbReference>
<keyword evidence="1" id="KW-0378">Hydrolase</keyword>
<dbReference type="RefSeq" id="WP_052037249.1">
    <property type="nucleotide sequence ID" value="NZ_JAEMUK010000008.1"/>
</dbReference>
<dbReference type="GO" id="GO:0008233">
    <property type="term" value="F:peptidase activity"/>
    <property type="evidence" value="ECO:0007669"/>
    <property type="project" value="UniProtKB-KW"/>
</dbReference>
<accession>A0A8I1G8Q0</accession>
<dbReference type="EC" id="3.4.23.-" evidence="1"/>
<dbReference type="InterPro" id="IPR021109">
    <property type="entry name" value="Peptidase_aspartic_dom_sf"/>
</dbReference>
<dbReference type="Proteomes" id="UP000623250">
    <property type="component" value="Unassembled WGS sequence"/>
</dbReference>
<dbReference type="CDD" id="cd05483">
    <property type="entry name" value="retropepsin_like_bacteria"/>
    <property type="match status" value="1"/>
</dbReference>
<dbReference type="Gene3D" id="2.40.70.10">
    <property type="entry name" value="Acid Proteases"/>
    <property type="match status" value="1"/>
</dbReference>
<dbReference type="NCBIfam" id="TIGR02281">
    <property type="entry name" value="clan_AA_DTGA"/>
    <property type="match status" value="1"/>
</dbReference>
<keyword evidence="1" id="KW-0645">Protease</keyword>
<dbReference type="GO" id="GO:0006508">
    <property type="term" value="P:proteolysis"/>
    <property type="evidence" value="ECO:0007669"/>
    <property type="project" value="UniProtKB-KW"/>
</dbReference>